<feature type="transmembrane region" description="Helical" evidence="7">
    <location>
        <begin position="12"/>
        <end position="34"/>
    </location>
</feature>
<evidence type="ECO:0000256" key="5">
    <source>
        <dbReference type="ARBA" id="ARBA00022989"/>
    </source>
</evidence>
<evidence type="ECO:0000256" key="1">
    <source>
        <dbReference type="ARBA" id="ARBA00004651"/>
    </source>
</evidence>
<dbReference type="PANTHER" id="PTHR34229">
    <property type="entry name" value="METAL TRANSPORT PROTEIN HI_1621-RELATED"/>
    <property type="match status" value="1"/>
</dbReference>
<accession>A0AAU7AYU8</accession>
<comment type="subcellular location">
    <subcellularLocation>
        <location evidence="1">Cell membrane</location>
        <topology evidence="1">Multi-pass membrane protein</topology>
    </subcellularLocation>
</comment>
<dbReference type="AlphaFoldDB" id="A0AAU7AYU8"/>
<dbReference type="InterPro" id="IPR002751">
    <property type="entry name" value="CbiM/NikMN"/>
</dbReference>
<proteinExistence type="predicted"/>
<feature type="transmembrane region" description="Helical" evidence="7">
    <location>
        <begin position="46"/>
        <end position="67"/>
    </location>
</feature>
<evidence type="ECO:0000313" key="8">
    <source>
        <dbReference type="EMBL" id="XAY06497.1"/>
    </source>
</evidence>
<keyword evidence="4 7" id="KW-0812">Transmembrane</keyword>
<sequence>MSLTLAMHIPDGFLSGGVAAGAAIPAIAAVAYGLRTADRELDEARVPLLGVLAAFIFAVQMLNFPIAGGTSGHLLGATLAAVLLGRWVACLVMAVVLLTQAFAFADGGITALGANVLNMGVLGALLAGYAVTAGRRVLPDTRVAFLGLVGGVAWLAVMVGAAATATELAVSGTVSLGTVLPAMLGVHALIGVGEAVITVAAVSAVLAARPDLIAGADVAHLSPGPPPRPATGREVTT</sequence>
<evidence type="ECO:0000256" key="4">
    <source>
        <dbReference type="ARBA" id="ARBA00022692"/>
    </source>
</evidence>
<keyword evidence="5 7" id="KW-1133">Transmembrane helix</keyword>
<evidence type="ECO:0000256" key="3">
    <source>
        <dbReference type="ARBA" id="ARBA00022475"/>
    </source>
</evidence>
<dbReference type="PANTHER" id="PTHR34229:SF1">
    <property type="entry name" value="METAL TRANSPORT PROTEIN HI_1621-RELATED"/>
    <property type="match status" value="1"/>
</dbReference>
<reference evidence="8" key="1">
    <citation type="submission" date="2022-12" db="EMBL/GenBank/DDBJ databases">
        <title>Paraconexibacter alkalitolerans sp. nov. and Baekduia alba sp. nov., isolated from soil and emended description of the genera Paraconexibacter (Chun et al., 2020) and Baekduia (An et al., 2020).</title>
        <authorList>
            <person name="Vieira S."/>
            <person name="Huber K.J."/>
            <person name="Geppert A."/>
            <person name="Wolf J."/>
            <person name="Neumann-Schaal M."/>
            <person name="Muesken M."/>
            <person name="Overmann J."/>
        </authorList>
    </citation>
    <scope>NUCLEOTIDE SEQUENCE</scope>
    <source>
        <strain evidence="8">AEG42_29</strain>
    </source>
</reference>
<feature type="transmembrane region" description="Helical" evidence="7">
    <location>
        <begin position="143"/>
        <end position="164"/>
    </location>
</feature>
<dbReference type="GO" id="GO:0005886">
    <property type="term" value="C:plasma membrane"/>
    <property type="evidence" value="ECO:0007669"/>
    <property type="project" value="UniProtKB-SubCell"/>
</dbReference>
<feature type="transmembrane region" description="Helical" evidence="7">
    <location>
        <begin position="109"/>
        <end position="131"/>
    </location>
</feature>
<organism evidence="8">
    <name type="scientific">Paraconexibacter sp. AEG42_29</name>
    <dbReference type="NCBI Taxonomy" id="2997339"/>
    <lineage>
        <taxon>Bacteria</taxon>
        <taxon>Bacillati</taxon>
        <taxon>Actinomycetota</taxon>
        <taxon>Thermoleophilia</taxon>
        <taxon>Solirubrobacterales</taxon>
        <taxon>Paraconexibacteraceae</taxon>
        <taxon>Paraconexibacter</taxon>
    </lineage>
</organism>
<dbReference type="KEGG" id="parq:DSM112329_03368"/>
<gene>
    <name evidence="8" type="primary">larMN</name>
    <name evidence="8" type="ORF">DSM112329_03368</name>
</gene>
<keyword evidence="3" id="KW-1003">Cell membrane</keyword>
<dbReference type="GO" id="GO:0000041">
    <property type="term" value="P:transition metal ion transport"/>
    <property type="evidence" value="ECO:0007669"/>
    <property type="project" value="InterPro"/>
</dbReference>
<keyword evidence="2" id="KW-0813">Transport</keyword>
<feature type="transmembrane region" description="Helical" evidence="7">
    <location>
        <begin position="79"/>
        <end position="103"/>
    </location>
</feature>
<dbReference type="EMBL" id="CP114014">
    <property type="protein sequence ID" value="XAY06497.1"/>
    <property type="molecule type" value="Genomic_DNA"/>
</dbReference>
<evidence type="ECO:0000256" key="2">
    <source>
        <dbReference type="ARBA" id="ARBA00022448"/>
    </source>
</evidence>
<dbReference type="RefSeq" id="WP_354697729.1">
    <property type="nucleotide sequence ID" value="NZ_CP114014.1"/>
</dbReference>
<dbReference type="Pfam" id="PF01891">
    <property type="entry name" value="CbiM"/>
    <property type="match status" value="1"/>
</dbReference>
<name>A0AAU7AYU8_9ACTN</name>
<protein>
    <submittedName>
        <fullName evidence="8">Fused nickel transport protein LarMN</fullName>
    </submittedName>
</protein>
<feature type="transmembrane region" description="Helical" evidence="7">
    <location>
        <begin position="184"/>
        <end position="207"/>
    </location>
</feature>
<evidence type="ECO:0000256" key="6">
    <source>
        <dbReference type="ARBA" id="ARBA00023136"/>
    </source>
</evidence>
<keyword evidence="6 7" id="KW-0472">Membrane</keyword>
<dbReference type="Gene3D" id="1.10.1760.20">
    <property type="match status" value="1"/>
</dbReference>
<evidence type="ECO:0000256" key="7">
    <source>
        <dbReference type="SAM" id="Phobius"/>
    </source>
</evidence>